<dbReference type="InterPro" id="IPR053924">
    <property type="entry name" value="RecX_HTH_2nd"/>
</dbReference>
<dbReference type="EMBL" id="JACOOX010000003">
    <property type="protein sequence ID" value="MBC5662535.1"/>
    <property type="molecule type" value="Genomic_DNA"/>
</dbReference>
<sequence length="201" mass="23855">MLVTDIKKIDDKRSCLYLDYEAFGPLYASDIRRLKLTVGSETDAEKMQQFRSEYFFKRAMNKAVTAIKYSEKCEYDIRQKLKELCYDEEVIDTTLDKLKKYKYIDDARYASVYVRSHIQRKSRREITFALSSKKILNEWIEQAFEENQLPDEREIVEKLIRKKCPVSELSDKREKVTAFLVRKGYSYRLVASCISEILEMG</sequence>
<proteinExistence type="inferred from homology"/>
<evidence type="ECO:0000256" key="3">
    <source>
        <dbReference type="ARBA" id="ARBA00018111"/>
    </source>
</evidence>
<dbReference type="InterPro" id="IPR053926">
    <property type="entry name" value="RecX_HTH_1st"/>
</dbReference>
<dbReference type="HAMAP" id="MF_01114">
    <property type="entry name" value="RecX"/>
    <property type="match status" value="1"/>
</dbReference>
<dbReference type="Pfam" id="PF02631">
    <property type="entry name" value="RecX_HTH2"/>
    <property type="match status" value="1"/>
</dbReference>
<evidence type="ECO:0000256" key="4">
    <source>
        <dbReference type="ARBA" id="ARBA00022490"/>
    </source>
</evidence>
<evidence type="ECO:0000256" key="5">
    <source>
        <dbReference type="HAMAP-Rule" id="MF_01114"/>
    </source>
</evidence>
<comment type="caution">
    <text evidence="8">The sequence shown here is derived from an EMBL/GenBank/DDBJ whole genome shotgun (WGS) entry which is preliminary data.</text>
</comment>
<evidence type="ECO:0000259" key="6">
    <source>
        <dbReference type="Pfam" id="PF02631"/>
    </source>
</evidence>
<keyword evidence="9" id="KW-1185">Reference proteome</keyword>
<organism evidence="8 9">
    <name type="scientific">Coprococcus hominis</name>
    <name type="common">ex Liu et al. 2022</name>
    <dbReference type="NCBI Taxonomy" id="2763039"/>
    <lineage>
        <taxon>Bacteria</taxon>
        <taxon>Bacillati</taxon>
        <taxon>Bacillota</taxon>
        <taxon>Clostridia</taxon>
        <taxon>Lachnospirales</taxon>
        <taxon>Lachnospiraceae</taxon>
        <taxon>Coprococcus</taxon>
    </lineage>
</organism>
<accession>A0A8I0AI80</accession>
<reference evidence="8 9" key="1">
    <citation type="submission" date="2020-08" db="EMBL/GenBank/DDBJ databases">
        <title>Genome public.</title>
        <authorList>
            <person name="Liu C."/>
            <person name="Sun Q."/>
        </authorList>
    </citation>
    <scope>NUCLEOTIDE SEQUENCE [LARGE SCALE GENOMIC DNA]</scope>
    <source>
        <strain evidence="8 9">NSJ-10</strain>
    </source>
</reference>
<feature type="domain" description="RecX first three-helical" evidence="7">
    <location>
        <begin position="59"/>
        <end position="98"/>
    </location>
</feature>
<dbReference type="PANTHER" id="PTHR33602">
    <property type="entry name" value="REGULATORY PROTEIN RECX FAMILY PROTEIN"/>
    <property type="match status" value="1"/>
</dbReference>
<comment type="subcellular location">
    <subcellularLocation>
        <location evidence="1 5">Cytoplasm</location>
    </subcellularLocation>
</comment>
<dbReference type="Proteomes" id="UP000615234">
    <property type="component" value="Unassembled WGS sequence"/>
</dbReference>
<dbReference type="InterPro" id="IPR003783">
    <property type="entry name" value="Regulatory_RecX"/>
</dbReference>
<gene>
    <name evidence="5" type="primary">recX</name>
    <name evidence="8" type="ORF">H8S09_06435</name>
</gene>
<evidence type="ECO:0000313" key="8">
    <source>
        <dbReference type="EMBL" id="MBC5662535.1"/>
    </source>
</evidence>
<evidence type="ECO:0000256" key="2">
    <source>
        <dbReference type="ARBA" id="ARBA00009695"/>
    </source>
</evidence>
<dbReference type="PANTHER" id="PTHR33602:SF1">
    <property type="entry name" value="REGULATORY PROTEIN RECX FAMILY PROTEIN"/>
    <property type="match status" value="1"/>
</dbReference>
<keyword evidence="4 5" id="KW-0963">Cytoplasm</keyword>
<dbReference type="InterPro" id="IPR036388">
    <property type="entry name" value="WH-like_DNA-bd_sf"/>
</dbReference>
<dbReference type="Gene3D" id="1.10.10.10">
    <property type="entry name" value="Winged helix-like DNA-binding domain superfamily/Winged helix DNA-binding domain"/>
    <property type="match status" value="3"/>
</dbReference>
<dbReference type="AlphaFoldDB" id="A0A8I0AI80"/>
<dbReference type="GO" id="GO:0006282">
    <property type="term" value="P:regulation of DNA repair"/>
    <property type="evidence" value="ECO:0007669"/>
    <property type="project" value="UniProtKB-UniRule"/>
</dbReference>
<dbReference type="Pfam" id="PF21982">
    <property type="entry name" value="RecX_HTH1"/>
    <property type="match status" value="1"/>
</dbReference>
<evidence type="ECO:0000313" key="9">
    <source>
        <dbReference type="Proteomes" id="UP000615234"/>
    </source>
</evidence>
<feature type="domain" description="RecX second three-helical" evidence="6">
    <location>
        <begin position="105"/>
        <end position="143"/>
    </location>
</feature>
<name>A0A8I0AI80_9FIRM</name>
<evidence type="ECO:0000259" key="7">
    <source>
        <dbReference type="Pfam" id="PF21982"/>
    </source>
</evidence>
<comment type="function">
    <text evidence="5">Modulates RecA activity.</text>
</comment>
<dbReference type="GO" id="GO:0005737">
    <property type="term" value="C:cytoplasm"/>
    <property type="evidence" value="ECO:0007669"/>
    <property type="project" value="UniProtKB-SubCell"/>
</dbReference>
<comment type="similarity">
    <text evidence="2 5">Belongs to the RecX family.</text>
</comment>
<protein>
    <recommendedName>
        <fullName evidence="3 5">Regulatory protein RecX</fullName>
    </recommendedName>
</protein>
<evidence type="ECO:0000256" key="1">
    <source>
        <dbReference type="ARBA" id="ARBA00004496"/>
    </source>
</evidence>